<dbReference type="AlphaFoldDB" id="J3NU05"/>
<evidence type="ECO:0000256" key="1">
    <source>
        <dbReference type="SAM" id="MobiDB-lite"/>
    </source>
</evidence>
<feature type="region of interest" description="Disordered" evidence="1">
    <location>
        <begin position="46"/>
        <end position="75"/>
    </location>
</feature>
<reference evidence="4" key="5">
    <citation type="submission" date="2018-04" db="UniProtKB">
        <authorList>
            <consortium name="EnsemblFungi"/>
        </authorList>
    </citation>
    <scope>IDENTIFICATION</scope>
    <source>
        <strain evidence="4">R3-111a-1</strain>
    </source>
</reference>
<keyword evidence="2" id="KW-0472">Membrane</keyword>
<reference evidence="5" key="1">
    <citation type="submission" date="2010-07" db="EMBL/GenBank/DDBJ databases">
        <title>The genome sequence of Gaeumannomyces graminis var. tritici strain R3-111a-1.</title>
        <authorList>
            <consortium name="The Broad Institute Genome Sequencing Platform"/>
            <person name="Ma L.-J."/>
            <person name="Dead R."/>
            <person name="Young S."/>
            <person name="Zeng Q."/>
            <person name="Koehrsen M."/>
            <person name="Alvarado L."/>
            <person name="Berlin A."/>
            <person name="Chapman S.B."/>
            <person name="Chen Z."/>
            <person name="Freedman E."/>
            <person name="Gellesch M."/>
            <person name="Goldberg J."/>
            <person name="Griggs A."/>
            <person name="Gujja S."/>
            <person name="Heilman E.R."/>
            <person name="Heiman D."/>
            <person name="Hepburn T."/>
            <person name="Howarth C."/>
            <person name="Jen D."/>
            <person name="Larson L."/>
            <person name="Mehta T."/>
            <person name="Neiman D."/>
            <person name="Pearson M."/>
            <person name="Roberts A."/>
            <person name="Saif S."/>
            <person name="Shea T."/>
            <person name="Shenoy N."/>
            <person name="Sisk P."/>
            <person name="Stolte C."/>
            <person name="Sykes S."/>
            <person name="Walk T."/>
            <person name="White J."/>
            <person name="Yandava C."/>
            <person name="Haas B."/>
            <person name="Nusbaum C."/>
            <person name="Birren B."/>
        </authorList>
    </citation>
    <scope>NUCLEOTIDE SEQUENCE [LARGE SCALE GENOMIC DNA]</scope>
    <source>
        <strain evidence="5">R3-111a-1</strain>
    </source>
</reference>
<dbReference type="HOGENOM" id="CLU_2671203_0_0_1"/>
<feature type="compositionally biased region" description="Basic and acidic residues" evidence="1">
    <location>
        <begin position="58"/>
        <end position="67"/>
    </location>
</feature>
<keyword evidence="5" id="KW-1185">Reference proteome</keyword>
<name>J3NU05_GAET3</name>
<keyword evidence="2" id="KW-0812">Transmembrane</keyword>
<reference evidence="3" key="2">
    <citation type="submission" date="2010-07" db="EMBL/GenBank/DDBJ databases">
        <authorList>
            <consortium name="The Broad Institute Genome Sequencing Platform"/>
            <consortium name="Broad Institute Genome Sequencing Center for Infectious Disease"/>
            <person name="Ma L.-J."/>
            <person name="Dead R."/>
            <person name="Young S."/>
            <person name="Zeng Q."/>
            <person name="Koehrsen M."/>
            <person name="Alvarado L."/>
            <person name="Berlin A."/>
            <person name="Chapman S.B."/>
            <person name="Chen Z."/>
            <person name="Freedman E."/>
            <person name="Gellesch M."/>
            <person name="Goldberg J."/>
            <person name="Griggs A."/>
            <person name="Gujja S."/>
            <person name="Heilman E.R."/>
            <person name="Heiman D."/>
            <person name="Hepburn T."/>
            <person name="Howarth C."/>
            <person name="Jen D."/>
            <person name="Larson L."/>
            <person name="Mehta T."/>
            <person name="Neiman D."/>
            <person name="Pearson M."/>
            <person name="Roberts A."/>
            <person name="Saif S."/>
            <person name="Shea T."/>
            <person name="Shenoy N."/>
            <person name="Sisk P."/>
            <person name="Stolte C."/>
            <person name="Sykes S."/>
            <person name="Walk T."/>
            <person name="White J."/>
            <person name="Yandava C."/>
            <person name="Haas B."/>
            <person name="Nusbaum C."/>
            <person name="Birren B."/>
        </authorList>
    </citation>
    <scope>NUCLEOTIDE SEQUENCE</scope>
    <source>
        <strain evidence="3">R3-111a-1</strain>
    </source>
</reference>
<dbReference type="RefSeq" id="XP_009220815.1">
    <property type="nucleotide sequence ID" value="XM_009222551.1"/>
</dbReference>
<dbReference type="Proteomes" id="UP000006039">
    <property type="component" value="Unassembled WGS sequence"/>
</dbReference>
<sequence length="75" mass="8384">MGSWKFVLVMVLFPDPLRPMMKFVISGLISIAAMIRLDRDMSPTRLHNGSRDAAGVGADREMAERHAQIQTSKRA</sequence>
<evidence type="ECO:0000313" key="3">
    <source>
        <dbReference type="EMBL" id="EJT79670.1"/>
    </source>
</evidence>
<dbReference type="GeneID" id="20345212"/>
<proteinExistence type="predicted"/>
<reference evidence="3" key="3">
    <citation type="submission" date="2010-09" db="EMBL/GenBank/DDBJ databases">
        <title>Annotation of Gaeumannomyces graminis var. tritici R3-111a-1.</title>
        <authorList>
            <consortium name="The Broad Institute Genome Sequencing Platform"/>
            <person name="Ma L.-J."/>
            <person name="Dead R."/>
            <person name="Young S.K."/>
            <person name="Zeng Q."/>
            <person name="Gargeya S."/>
            <person name="Fitzgerald M."/>
            <person name="Haas B."/>
            <person name="Abouelleil A."/>
            <person name="Alvarado L."/>
            <person name="Arachchi H.M."/>
            <person name="Berlin A."/>
            <person name="Brown A."/>
            <person name="Chapman S.B."/>
            <person name="Chen Z."/>
            <person name="Dunbar C."/>
            <person name="Freedman E."/>
            <person name="Gearin G."/>
            <person name="Gellesch M."/>
            <person name="Goldberg J."/>
            <person name="Griggs A."/>
            <person name="Gujja S."/>
            <person name="Heiman D."/>
            <person name="Howarth C."/>
            <person name="Larson L."/>
            <person name="Lui A."/>
            <person name="MacDonald P.J.P."/>
            <person name="Mehta T."/>
            <person name="Montmayeur A."/>
            <person name="Murphy C."/>
            <person name="Neiman D."/>
            <person name="Pearson M."/>
            <person name="Priest M."/>
            <person name="Roberts A."/>
            <person name="Saif S."/>
            <person name="Shea T."/>
            <person name="Shenoy N."/>
            <person name="Sisk P."/>
            <person name="Stolte C."/>
            <person name="Sykes S."/>
            <person name="Yandava C."/>
            <person name="Wortman J."/>
            <person name="Nusbaum C."/>
            <person name="Birren B."/>
        </authorList>
    </citation>
    <scope>NUCLEOTIDE SEQUENCE</scope>
    <source>
        <strain evidence="3">R3-111a-1</strain>
    </source>
</reference>
<protein>
    <submittedName>
        <fullName evidence="3 4">Uncharacterized protein</fullName>
    </submittedName>
</protein>
<dbReference type="EMBL" id="GL385396">
    <property type="protein sequence ID" value="EJT79670.1"/>
    <property type="molecule type" value="Genomic_DNA"/>
</dbReference>
<dbReference type="VEuPathDB" id="FungiDB:GGTG_04754"/>
<evidence type="ECO:0000256" key="2">
    <source>
        <dbReference type="SAM" id="Phobius"/>
    </source>
</evidence>
<accession>J3NU05</accession>
<keyword evidence="2" id="KW-1133">Transmembrane helix</keyword>
<evidence type="ECO:0000313" key="5">
    <source>
        <dbReference type="Proteomes" id="UP000006039"/>
    </source>
</evidence>
<evidence type="ECO:0000313" key="4">
    <source>
        <dbReference type="EnsemblFungi" id="EJT79670"/>
    </source>
</evidence>
<feature type="transmembrane region" description="Helical" evidence="2">
    <location>
        <begin position="20"/>
        <end position="37"/>
    </location>
</feature>
<dbReference type="EnsemblFungi" id="EJT79670">
    <property type="protein sequence ID" value="EJT79670"/>
    <property type="gene ID" value="GGTG_04754"/>
</dbReference>
<organism evidence="3">
    <name type="scientific">Gaeumannomyces tritici (strain R3-111a-1)</name>
    <name type="common">Wheat and barley take-all root rot fungus</name>
    <name type="synonym">Gaeumannomyces graminis var. tritici</name>
    <dbReference type="NCBI Taxonomy" id="644352"/>
    <lineage>
        <taxon>Eukaryota</taxon>
        <taxon>Fungi</taxon>
        <taxon>Dikarya</taxon>
        <taxon>Ascomycota</taxon>
        <taxon>Pezizomycotina</taxon>
        <taxon>Sordariomycetes</taxon>
        <taxon>Sordariomycetidae</taxon>
        <taxon>Magnaporthales</taxon>
        <taxon>Magnaporthaceae</taxon>
        <taxon>Gaeumannomyces</taxon>
    </lineage>
</organism>
<reference evidence="4" key="4">
    <citation type="journal article" date="2015" name="G3 (Bethesda)">
        <title>Genome sequences of three phytopathogenic species of the Magnaporthaceae family of fungi.</title>
        <authorList>
            <person name="Okagaki L.H."/>
            <person name="Nunes C.C."/>
            <person name="Sailsbery J."/>
            <person name="Clay B."/>
            <person name="Brown D."/>
            <person name="John T."/>
            <person name="Oh Y."/>
            <person name="Young N."/>
            <person name="Fitzgerald M."/>
            <person name="Haas B.J."/>
            <person name="Zeng Q."/>
            <person name="Young S."/>
            <person name="Adiconis X."/>
            <person name="Fan L."/>
            <person name="Levin J.Z."/>
            <person name="Mitchell T.K."/>
            <person name="Okubara P.A."/>
            <person name="Farman M.L."/>
            <person name="Kohn L.M."/>
            <person name="Birren B."/>
            <person name="Ma L.-J."/>
            <person name="Dean R.A."/>
        </authorList>
    </citation>
    <scope>NUCLEOTIDE SEQUENCE</scope>
    <source>
        <strain evidence="4">R3-111a-1</strain>
    </source>
</reference>
<gene>
    <name evidence="4" type="primary">20345212</name>
    <name evidence="3" type="ORF">GGTG_04754</name>
</gene>